<dbReference type="GO" id="GO:0046872">
    <property type="term" value="F:metal ion binding"/>
    <property type="evidence" value="ECO:0007669"/>
    <property type="project" value="UniProtKB-KW"/>
</dbReference>
<evidence type="ECO:0000256" key="2">
    <source>
        <dbReference type="ARBA" id="ARBA00022801"/>
    </source>
</evidence>
<proteinExistence type="inferred from homology"/>
<keyword evidence="3" id="KW-0479">Metal-binding</keyword>
<keyword evidence="5" id="KW-1185">Reference proteome</keyword>
<reference evidence="4 5" key="1">
    <citation type="submission" date="2016-11" db="EMBL/GenBank/DDBJ databases">
        <authorList>
            <person name="Jaros S."/>
            <person name="Januszkiewicz K."/>
            <person name="Wedrychowicz H."/>
        </authorList>
    </citation>
    <scope>NUCLEOTIDE SEQUENCE [LARGE SCALE GENOMIC DNA]</scope>
    <source>
        <strain evidence="4 5">DSM 24574</strain>
    </source>
</reference>
<dbReference type="Pfam" id="PF03747">
    <property type="entry name" value="ADP_ribosyl_GH"/>
    <property type="match status" value="1"/>
</dbReference>
<accession>A0A1M5P506</accession>
<evidence type="ECO:0000256" key="1">
    <source>
        <dbReference type="ARBA" id="ARBA00010702"/>
    </source>
</evidence>
<evidence type="ECO:0000256" key="3">
    <source>
        <dbReference type="PIRSR" id="PIRSR605502-1"/>
    </source>
</evidence>
<keyword evidence="2 4" id="KW-0378">Hydrolase</keyword>
<feature type="binding site" evidence="3">
    <location>
        <position position="43"/>
    </location>
    <ligand>
        <name>Mg(2+)</name>
        <dbReference type="ChEBI" id="CHEBI:18420"/>
        <label>1</label>
    </ligand>
</feature>
<name>A0A1M5P506_9BACT</name>
<sequence length="291" mass="32214">MSLREKLKGCLVLGAIGDSIGSRFEGNGPVEKVSYDFHWSVSDDTQLTLATCEAIYASEKVMPELVAMKFLEWFNRRKLTGLGSSTLKALRELQVGGHWALVGNTGERAAGNGAAMRIAPLAFKRNMSRTTIKDVCSITHKNDEAYTGGLAIYYSIRNALDGGWKGGQDLIEKIVDELPDTNVRDRLMELQELKQLSLVEIGQRFKPTGYVVDSVPVSVFAAQQIGKLGADQIFQELVKMGGDTDTTCSMTGQIIGTLLGYNEIPMEWMEKYNSDLRVKESVDLFVEGWRE</sequence>
<dbReference type="InterPro" id="IPR036705">
    <property type="entry name" value="Ribosyl_crysJ1_sf"/>
</dbReference>
<comment type="cofactor">
    <cofactor evidence="3">
        <name>Mg(2+)</name>
        <dbReference type="ChEBI" id="CHEBI:18420"/>
    </cofactor>
    <text evidence="3">Binds 2 magnesium ions per subunit.</text>
</comment>
<dbReference type="InterPro" id="IPR050792">
    <property type="entry name" value="ADP-ribosylglycohydrolase"/>
</dbReference>
<feature type="binding site" evidence="3">
    <location>
        <position position="245"/>
    </location>
    <ligand>
        <name>Mg(2+)</name>
        <dbReference type="ChEBI" id="CHEBI:18420"/>
        <label>1</label>
    </ligand>
</feature>
<dbReference type="GO" id="GO:0016787">
    <property type="term" value="F:hydrolase activity"/>
    <property type="evidence" value="ECO:0007669"/>
    <property type="project" value="UniProtKB-KW"/>
</dbReference>
<comment type="similarity">
    <text evidence="1">Belongs to the ADP-ribosylglycohydrolase family.</text>
</comment>
<dbReference type="PANTHER" id="PTHR16222">
    <property type="entry name" value="ADP-RIBOSYLGLYCOHYDROLASE"/>
    <property type="match status" value="1"/>
</dbReference>
<feature type="binding site" evidence="3">
    <location>
        <position position="246"/>
    </location>
    <ligand>
        <name>Mg(2+)</name>
        <dbReference type="ChEBI" id="CHEBI:18420"/>
        <label>1</label>
    </ligand>
</feature>
<feature type="binding site" evidence="3">
    <location>
        <position position="243"/>
    </location>
    <ligand>
        <name>Mg(2+)</name>
        <dbReference type="ChEBI" id="CHEBI:18420"/>
        <label>1</label>
    </ligand>
</feature>
<feature type="binding site" evidence="3">
    <location>
        <position position="42"/>
    </location>
    <ligand>
        <name>Mg(2+)</name>
        <dbReference type="ChEBI" id="CHEBI:18420"/>
        <label>1</label>
    </ligand>
</feature>
<dbReference type="InterPro" id="IPR005502">
    <property type="entry name" value="Ribosyl_crysJ1"/>
</dbReference>
<organism evidence="4 5">
    <name type="scientific">Chryseolinea serpens</name>
    <dbReference type="NCBI Taxonomy" id="947013"/>
    <lineage>
        <taxon>Bacteria</taxon>
        <taxon>Pseudomonadati</taxon>
        <taxon>Bacteroidota</taxon>
        <taxon>Cytophagia</taxon>
        <taxon>Cytophagales</taxon>
        <taxon>Fulvivirgaceae</taxon>
        <taxon>Chryseolinea</taxon>
    </lineage>
</organism>
<dbReference type="PANTHER" id="PTHR16222:SF24">
    <property type="entry name" value="ADP-RIBOSYLHYDROLASE ARH3"/>
    <property type="match status" value="1"/>
</dbReference>
<gene>
    <name evidence="4" type="ORF">SAMN04488109_2679</name>
</gene>
<feature type="binding site" evidence="3">
    <location>
        <position position="44"/>
    </location>
    <ligand>
        <name>Mg(2+)</name>
        <dbReference type="ChEBI" id="CHEBI:18420"/>
        <label>1</label>
    </ligand>
</feature>
<evidence type="ECO:0000313" key="4">
    <source>
        <dbReference type="EMBL" id="SHG96876.1"/>
    </source>
</evidence>
<evidence type="ECO:0000313" key="5">
    <source>
        <dbReference type="Proteomes" id="UP000184212"/>
    </source>
</evidence>
<dbReference type="AlphaFoldDB" id="A0A1M5P506"/>
<keyword evidence="3" id="KW-0460">Magnesium</keyword>
<dbReference type="Gene3D" id="1.10.4080.10">
    <property type="entry name" value="ADP-ribosylation/Crystallin J1"/>
    <property type="match status" value="1"/>
</dbReference>
<dbReference type="EMBL" id="FQWQ01000001">
    <property type="protein sequence ID" value="SHG96876.1"/>
    <property type="molecule type" value="Genomic_DNA"/>
</dbReference>
<dbReference type="Proteomes" id="UP000184212">
    <property type="component" value="Unassembled WGS sequence"/>
</dbReference>
<dbReference type="SUPFAM" id="SSF101478">
    <property type="entry name" value="ADP-ribosylglycohydrolase"/>
    <property type="match status" value="1"/>
</dbReference>
<dbReference type="RefSeq" id="WP_178377099.1">
    <property type="nucleotide sequence ID" value="NZ_FQWQ01000001.1"/>
</dbReference>
<protein>
    <submittedName>
        <fullName evidence="4">ADP-ribosylglycohydrolase</fullName>
    </submittedName>
</protein>